<organism evidence="5 6">
    <name type="scientific">Dunaliella salina</name>
    <name type="common">Green alga</name>
    <name type="synonym">Protococcus salinus</name>
    <dbReference type="NCBI Taxonomy" id="3046"/>
    <lineage>
        <taxon>Eukaryota</taxon>
        <taxon>Viridiplantae</taxon>
        <taxon>Chlorophyta</taxon>
        <taxon>core chlorophytes</taxon>
        <taxon>Chlorophyceae</taxon>
        <taxon>CS clade</taxon>
        <taxon>Chlamydomonadales</taxon>
        <taxon>Dunaliellaceae</taxon>
        <taxon>Dunaliella</taxon>
    </lineage>
</organism>
<evidence type="ECO:0000256" key="4">
    <source>
        <dbReference type="SAM" id="Phobius"/>
    </source>
</evidence>
<keyword evidence="2" id="KW-0677">Repeat</keyword>
<dbReference type="InterPro" id="IPR006652">
    <property type="entry name" value="Kelch_1"/>
</dbReference>
<proteinExistence type="predicted"/>
<feature type="region of interest" description="Disordered" evidence="3">
    <location>
        <begin position="23"/>
        <end position="42"/>
    </location>
</feature>
<comment type="caution">
    <text evidence="5">The sequence shown here is derived from an EMBL/GenBank/DDBJ whole genome shotgun (WGS) entry which is preliminary data.</text>
</comment>
<keyword evidence="4" id="KW-0472">Membrane</keyword>
<evidence type="ECO:0000256" key="2">
    <source>
        <dbReference type="ARBA" id="ARBA00022737"/>
    </source>
</evidence>
<dbReference type="Proteomes" id="UP000815325">
    <property type="component" value="Unassembled WGS sequence"/>
</dbReference>
<evidence type="ECO:0000313" key="5">
    <source>
        <dbReference type="EMBL" id="KAF5842515.1"/>
    </source>
</evidence>
<feature type="transmembrane region" description="Helical" evidence="4">
    <location>
        <begin position="52"/>
        <end position="73"/>
    </location>
</feature>
<dbReference type="Gene3D" id="2.120.10.80">
    <property type="entry name" value="Kelch-type beta propeller"/>
    <property type="match status" value="1"/>
</dbReference>
<dbReference type="EMBL" id="MU069460">
    <property type="protein sequence ID" value="KAF5842515.1"/>
    <property type="molecule type" value="Genomic_DNA"/>
</dbReference>
<dbReference type="Pfam" id="PF01344">
    <property type="entry name" value="Kelch_1"/>
    <property type="match status" value="1"/>
</dbReference>
<keyword evidence="6" id="KW-1185">Reference proteome</keyword>
<sequence length="244" mass="26134">MNGTKEFVNSAYNGDAEANVHIAGSGSYPPRDSSAPFEGGHGSGAPKMSPWVIAWITFSTILGIVGLILGAYATAEVESMSNRSEQELINIVSDNVFKANADGFVGKRVTAAGWTEHADLDMARSDGGAVTYNNAVYVFGGLRLDDPSANPPGKILSSLIKYDPTTRQTTPFADMPGPRYRMAYAQLDAKIYVFGGLDRYDTPDADHSDPKSTMVYDIASLVHGVAQQATALVWVKRCEVSPMS</sequence>
<evidence type="ECO:0000256" key="3">
    <source>
        <dbReference type="SAM" id="MobiDB-lite"/>
    </source>
</evidence>
<dbReference type="InterPro" id="IPR015915">
    <property type="entry name" value="Kelch-typ_b-propeller"/>
</dbReference>
<reference evidence="5" key="1">
    <citation type="submission" date="2017-08" db="EMBL/GenBank/DDBJ databases">
        <authorList>
            <person name="Polle J.E."/>
            <person name="Barry K."/>
            <person name="Cushman J."/>
            <person name="Schmutz J."/>
            <person name="Tran D."/>
            <person name="Hathwaick L.T."/>
            <person name="Yim W.C."/>
            <person name="Jenkins J."/>
            <person name="Mckie-Krisberg Z.M."/>
            <person name="Prochnik S."/>
            <person name="Lindquist E."/>
            <person name="Dockter R.B."/>
            <person name="Adam C."/>
            <person name="Molina H."/>
            <person name="Bunkerborg J."/>
            <person name="Jin E."/>
            <person name="Buchheim M."/>
            <person name="Magnuson J."/>
        </authorList>
    </citation>
    <scope>NUCLEOTIDE SEQUENCE</scope>
    <source>
        <strain evidence="5">CCAP 19/18</strain>
    </source>
</reference>
<protein>
    <submittedName>
        <fullName evidence="5">Uncharacterized protein</fullName>
    </submittedName>
</protein>
<keyword evidence="4" id="KW-1133">Transmembrane helix</keyword>
<evidence type="ECO:0000256" key="1">
    <source>
        <dbReference type="ARBA" id="ARBA00022441"/>
    </source>
</evidence>
<dbReference type="SUPFAM" id="SSF117281">
    <property type="entry name" value="Kelch motif"/>
    <property type="match status" value="1"/>
</dbReference>
<dbReference type="PANTHER" id="PTHR46344">
    <property type="entry name" value="OS02G0202900 PROTEIN"/>
    <property type="match status" value="1"/>
</dbReference>
<dbReference type="PANTHER" id="PTHR46344:SF27">
    <property type="entry name" value="KELCH REPEAT SUPERFAMILY PROTEIN"/>
    <property type="match status" value="1"/>
</dbReference>
<keyword evidence="4" id="KW-0812">Transmembrane</keyword>
<gene>
    <name evidence="5" type="ORF">DUNSADRAFT_6759</name>
</gene>
<accession>A0ABQ7H6M2</accession>
<name>A0ABQ7H6M2_DUNSA</name>
<keyword evidence="1" id="KW-0880">Kelch repeat</keyword>
<evidence type="ECO:0000313" key="6">
    <source>
        <dbReference type="Proteomes" id="UP000815325"/>
    </source>
</evidence>